<gene>
    <name evidence="4" type="primary">gbpA_2</name>
    <name evidence="4" type="ORF">PS710_02559</name>
</gene>
<dbReference type="InterPro" id="IPR036573">
    <property type="entry name" value="CBM_sf_5/12"/>
</dbReference>
<dbReference type="GO" id="GO:0005975">
    <property type="term" value="P:carbohydrate metabolic process"/>
    <property type="evidence" value="ECO:0007669"/>
    <property type="project" value="InterPro"/>
</dbReference>
<dbReference type="PROSITE" id="PS50853">
    <property type="entry name" value="FN3"/>
    <property type="match status" value="2"/>
</dbReference>
<name>A0A5E7C5L1_PSEFL</name>
<sequence length="453" mass="50707">MSQIRRNTISRSNAPRHGHIFYPASRAYFAWLEGWLDEGALNQRESGKFFPLTAGNVRDFYAKDDDANVAPPPDGKIASANQLTGAKLDEPGDHWQKHDVRSCETLDVSWNFTAKHVTRRYNYFITKEKWDPSKVLSRDQFESQPFYTVQNNQQPHWRYTDEMLPTSPTTHEVPLPKREGYHVLLAVWEVANTSMAFYQVVDLNFLPPDGGGERPSTPTGLAAGNVTDKQVVLTWNAATGPTPIAFYRLTRNGITTFDIEAPLQSWTDNSVASETTYSYFISAIDVESNMSAPSRAIEVRTLAEGGEAPLPGAPKNLHSMSQTANSISLMWEKSVGAVPIVNYLIFRDDHEVRSVSGNQTSVDDTGLTPDTEYRYFVKALDLNGKLSLPSNTLKANTRGEGGLDPAWKLNMLYAKGDLVSYDEQNWRCIQAHTSHVEEWAPGVGDNVLWEKKS</sequence>
<dbReference type="InterPro" id="IPR004302">
    <property type="entry name" value="Cellulose/chitin-bd_N"/>
</dbReference>
<reference evidence="4 5" key="1">
    <citation type="submission" date="2019-09" db="EMBL/GenBank/DDBJ databases">
        <authorList>
            <person name="Chandra G."/>
            <person name="Truman W A."/>
        </authorList>
    </citation>
    <scope>NUCLEOTIDE SEQUENCE [LARGE SCALE GENOMIC DNA]</scope>
    <source>
        <strain evidence="4">PS710</strain>
    </source>
</reference>
<evidence type="ECO:0000256" key="1">
    <source>
        <dbReference type="ARBA" id="ARBA00022729"/>
    </source>
</evidence>
<dbReference type="RefSeq" id="WP_150764850.1">
    <property type="nucleotide sequence ID" value="NZ_CABVHW010000007.1"/>
</dbReference>
<dbReference type="AlphaFoldDB" id="A0A5E7C5L1"/>
<dbReference type="Gene3D" id="2.60.40.10">
    <property type="entry name" value="Immunoglobulins"/>
    <property type="match status" value="2"/>
</dbReference>
<dbReference type="SMART" id="SM00060">
    <property type="entry name" value="FN3"/>
    <property type="match status" value="2"/>
</dbReference>
<dbReference type="PANTHER" id="PTHR34823:SF1">
    <property type="entry name" value="CHITIN-BINDING TYPE-4 DOMAIN-CONTAINING PROTEIN"/>
    <property type="match status" value="1"/>
</dbReference>
<proteinExistence type="predicted"/>
<dbReference type="Gene3D" id="2.70.50.50">
    <property type="entry name" value="chitin-binding protein cbp21"/>
    <property type="match status" value="1"/>
</dbReference>
<evidence type="ECO:0000313" key="5">
    <source>
        <dbReference type="Proteomes" id="UP000381093"/>
    </source>
</evidence>
<dbReference type="CDD" id="cd00063">
    <property type="entry name" value="FN3"/>
    <property type="match status" value="1"/>
</dbReference>
<keyword evidence="1" id="KW-0732">Signal</keyword>
<dbReference type="InterPro" id="IPR051024">
    <property type="entry name" value="GlcNAc_Chitin_IntDeg"/>
</dbReference>
<dbReference type="InterPro" id="IPR036116">
    <property type="entry name" value="FN3_sf"/>
</dbReference>
<dbReference type="InterPro" id="IPR003961">
    <property type="entry name" value="FN3_dom"/>
</dbReference>
<dbReference type="SUPFAM" id="SSF81296">
    <property type="entry name" value="E set domains"/>
    <property type="match status" value="1"/>
</dbReference>
<organism evidence="4 5">
    <name type="scientific">Pseudomonas fluorescens</name>
    <dbReference type="NCBI Taxonomy" id="294"/>
    <lineage>
        <taxon>Bacteria</taxon>
        <taxon>Pseudomonadati</taxon>
        <taxon>Pseudomonadota</taxon>
        <taxon>Gammaproteobacteria</taxon>
        <taxon>Pseudomonadales</taxon>
        <taxon>Pseudomonadaceae</taxon>
        <taxon>Pseudomonas</taxon>
    </lineage>
</organism>
<dbReference type="GO" id="GO:0005576">
    <property type="term" value="C:extracellular region"/>
    <property type="evidence" value="ECO:0007669"/>
    <property type="project" value="InterPro"/>
</dbReference>
<evidence type="ECO:0000256" key="2">
    <source>
        <dbReference type="ARBA" id="ARBA00022801"/>
    </source>
</evidence>
<dbReference type="Proteomes" id="UP000381093">
    <property type="component" value="Unassembled WGS sequence"/>
</dbReference>
<dbReference type="InterPro" id="IPR003610">
    <property type="entry name" value="CBM5/12"/>
</dbReference>
<evidence type="ECO:0000259" key="3">
    <source>
        <dbReference type="PROSITE" id="PS50853"/>
    </source>
</evidence>
<dbReference type="SUPFAM" id="SSF51055">
    <property type="entry name" value="Carbohydrate binding domain"/>
    <property type="match status" value="1"/>
</dbReference>
<dbReference type="Pfam" id="PF00041">
    <property type="entry name" value="fn3"/>
    <property type="match status" value="1"/>
</dbReference>
<dbReference type="GO" id="GO:0004553">
    <property type="term" value="F:hydrolase activity, hydrolyzing O-glycosyl compounds"/>
    <property type="evidence" value="ECO:0007669"/>
    <property type="project" value="InterPro"/>
</dbReference>
<feature type="domain" description="Fibronectin type-III" evidence="3">
    <location>
        <begin position="313"/>
        <end position="400"/>
    </location>
</feature>
<dbReference type="Pfam" id="PF02839">
    <property type="entry name" value="CBM_5_12"/>
    <property type="match status" value="1"/>
</dbReference>
<dbReference type="InterPro" id="IPR014756">
    <property type="entry name" value="Ig_E-set"/>
</dbReference>
<dbReference type="Gene3D" id="2.10.10.20">
    <property type="entry name" value="Carbohydrate-binding module superfamily 5/12"/>
    <property type="match status" value="1"/>
</dbReference>
<feature type="domain" description="Fibronectin type-III" evidence="3">
    <location>
        <begin position="217"/>
        <end position="304"/>
    </location>
</feature>
<dbReference type="CDD" id="cd21177">
    <property type="entry name" value="LPMO_AA10"/>
    <property type="match status" value="1"/>
</dbReference>
<dbReference type="PANTHER" id="PTHR34823">
    <property type="entry name" value="GLCNAC-BINDING PROTEIN A"/>
    <property type="match status" value="1"/>
</dbReference>
<dbReference type="GO" id="GO:0030246">
    <property type="term" value="F:carbohydrate binding"/>
    <property type="evidence" value="ECO:0007669"/>
    <property type="project" value="InterPro"/>
</dbReference>
<dbReference type="Pfam" id="PF03067">
    <property type="entry name" value="LPMO_10"/>
    <property type="match status" value="1"/>
</dbReference>
<dbReference type="InterPro" id="IPR013783">
    <property type="entry name" value="Ig-like_fold"/>
</dbReference>
<dbReference type="SUPFAM" id="SSF49265">
    <property type="entry name" value="Fibronectin type III"/>
    <property type="match status" value="1"/>
</dbReference>
<dbReference type="EMBL" id="CABVHW010000007">
    <property type="protein sequence ID" value="VVN99809.1"/>
    <property type="molecule type" value="Genomic_DNA"/>
</dbReference>
<keyword evidence="2" id="KW-0378">Hydrolase</keyword>
<accession>A0A5E7C5L1</accession>
<evidence type="ECO:0000313" key="4">
    <source>
        <dbReference type="EMBL" id="VVN99809.1"/>
    </source>
</evidence>
<protein>
    <submittedName>
        <fullName evidence="4">GlcNAc-binding protein A</fullName>
    </submittedName>
</protein>